<dbReference type="InterPro" id="IPR003599">
    <property type="entry name" value="Ig_sub"/>
</dbReference>
<dbReference type="InterPro" id="IPR036179">
    <property type="entry name" value="Ig-like_dom_sf"/>
</dbReference>
<dbReference type="PROSITE" id="PS50835">
    <property type="entry name" value="IG_LIKE"/>
    <property type="match status" value="1"/>
</dbReference>
<dbReference type="NCBIfam" id="NF033510">
    <property type="entry name" value="Ca_tandemer"/>
    <property type="match status" value="1"/>
</dbReference>
<proteinExistence type="predicted"/>
<dbReference type="InterPro" id="IPR013783">
    <property type="entry name" value="Ig-like_fold"/>
</dbReference>
<dbReference type="InterPro" id="IPR013098">
    <property type="entry name" value="Ig_I-set"/>
</dbReference>
<reference evidence="4" key="1">
    <citation type="journal article" date="2019" name="Int. J. Syst. Evol. Microbiol.">
        <title>The Global Catalogue of Microorganisms (GCM) 10K type strain sequencing project: providing services to taxonomists for standard genome sequencing and annotation.</title>
        <authorList>
            <consortium name="The Broad Institute Genomics Platform"/>
            <consortium name="The Broad Institute Genome Sequencing Center for Infectious Disease"/>
            <person name="Wu L."/>
            <person name="Ma J."/>
        </authorList>
    </citation>
    <scope>NUCLEOTIDE SEQUENCE [LARGE SCALE GENOMIC DNA]</scope>
    <source>
        <strain evidence="4">KCTC 42423</strain>
    </source>
</reference>
<comment type="caution">
    <text evidence="3">The sequence shown here is derived from an EMBL/GenBank/DDBJ whole genome shotgun (WGS) entry which is preliminary data.</text>
</comment>
<dbReference type="SUPFAM" id="SSF48726">
    <property type="entry name" value="Immunoglobulin"/>
    <property type="match status" value="1"/>
</dbReference>
<protein>
    <submittedName>
        <fullName evidence="3">Ig-like domain-containing protein</fullName>
    </submittedName>
</protein>
<name>A0ABW5N7D9_9FLAO</name>
<feature type="region of interest" description="Disordered" evidence="1">
    <location>
        <begin position="635"/>
        <end position="656"/>
    </location>
</feature>
<accession>A0ABW5N7D9</accession>
<dbReference type="NCBIfam" id="NF012196">
    <property type="entry name" value="Ig_like_ice"/>
    <property type="match status" value="1"/>
</dbReference>
<dbReference type="PROSITE" id="PS00018">
    <property type="entry name" value="EF_HAND_1"/>
    <property type="match status" value="1"/>
</dbReference>
<feature type="compositionally biased region" description="Acidic residues" evidence="1">
    <location>
        <begin position="202"/>
        <end position="219"/>
    </location>
</feature>
<feature type="region of interest" description="Disordered" evidence="1">
    <location>
        <begin position="198"/>
        <end position="310"/>
    </location>
</feature>
<gene>
    <name evidence="3" type="ORF">ACFSTE_08235</name>
</gene>
<dbReference type="InterPro" id="IPR018247">
    <property type="entry name" value="EF_Hand_1_Ca_BS"/>
</dbReference>
<feature type="domain" description="Ig-like" evidence="2">
    <location>
        <begin position="343"/>
        <end position="434"/>
    </location>
</feature>
<dbReference type="InterPro" id="IPR007110">
    <property type="entry name" value="Ig-like_dom"/>
</dbReference>
<feature type="non-terminal residue" evidence="3">
    <location>
        <position position="671"/>
    </location>
</feature>
<dbReference type="EMBL" id="JBHULX010000006">
    <property type="protein sequence ID" value="MFD2590819.1"/>
    <property type="molecule type" value="Genomic_DNA"/>
</dbReference>
<dbReference type="RefSeq" id="WP_378298067.1">
    <property type="nucleotide sequence ID" value="NZ_JBHULX010000006.1"/>
</dbReference>
<keyword evidence="4" id="KW-1185">Reference proteome</keyword>
<evidence type="ECO:0000313" key="3">
    <source>
        <dbReference type="EMBL" id="MFD2590819.1"/>
    </source>
</evidence>
<dbReference type="InterPro" id="IPR049826">
    <property type="entry name" value="Ig-like_ice"/>
</dbReference>
<feature type="compositionally biased region" description="Low complexity" evidence="1">
    <location>
        <begin position="220"/>
        <end position="232"/>
    </location>
</feature>
<sequence length="671" mass="69520">MRTILLPRIFLISIFLFFTSILSAQYIDIAITGGPTGTNPQIFPATSTANPVITQVRVNIISGTGSFAQSVDNLTFAHQNATDVVVEIEFLDASNNPVAGNYSFVINDIDGPSFESVSIPCTDRIAFIRGEPNIALSETGGEILADGQAQSDNDAQFTYLNVNKVNVTLRATSSGWVKNLDLNLNNFPVTNGSVIQCSNSDIDNDNVVDLDDEDDDNDGILDINEANGNNPNGDEDGDSIPNWLDLVDNGNGGDGSTTDYTDANADGVPDVYDTDGDGVPNHYDSDSDNDGCGDAIEAGHTDPDNDGFLGSSPVTVNATNGRVTGQGGYTGGNVNAVTAGTAPVFTTQPSDQTVCLGDSANFSVAVSGSGLQFQWQENTGSGWSDISNGGSYSGATTASLTINPANTQDGNEYRVEVSKTDYLCPETSNEVALTVNNFITEGVVSSDQTVCTGGDPSVLTVTTSTVADGTLTHQWQSSVTNETTGFSNISGATGTTFDPGVLTQDTWFKRIDTSVLNGVSCTDETNVIKVTVNAPPILSIDDITADNIVNETEAGGTIAVTGTVGGGFTAGNTVTLTVNGNTYTGTVNASGNYSINVPGSDLENDADATVDGSITIAGQDNCADSDTQVYSVDTTDPSAPTVAITEDANNDGLISEDELSGDVDVSVGLPA</sequence>
<evidence type="ECO:0000259" key="2">
    <source>
        <dbReference type="PROSITE" id="PS50835"/>
    </source>
</evidence>
<dbReference type="SMART" id="SM00409">
    <property type="entry name" value="IG"/>
    <property type="match status" value="1"/>
</dbReference>
<dbReference type="Pfam" id="PF07679">
    <property type="entry name" value="I-set"/>
    <property type="match status" value="1"/>
</dbReference>
<evidence type="ECO:0000256" key="1">
    <source>
        <dbReference type="SAM" id="MobiDB-lite"/>
    </source>
</evidence>
<organism evidence="3 4">
    <name type="scientific">Aquimarina hainanensis</name>
    <dbReference type="NCBI Taxonomy" id="1578017"/>
    <lineage>
        <taxon>Bacteria</taxon>
        <taxon>Pseudomonadati</taxon>
        <taxon>Bacteroidota</taxon>
        <taxon>Flavobacteriia</taxon>
        <taxon>Flavobacteriales</taxon>
        <taxon>Flavobacteriaceae</taxon>
        <taxon>Aquimarina</taxon>
    </lineage>
</organism>
<evidence type="ECO:0000313" key="4">
    <source>
        <dbReference type="Proteomes" id="UP001597459"/>
    </source>
</evidence>
<dbReference type="Gene3D" id="2.60.40.10">
    <property type="entry name" value="Immunoglobulins"/>
    <property type="match status" value="2"/>
</dbReference>
<dbReference type="Proteomes" id="UP001597459">
    <property type="component" value="Unassembled WGS sequence"/>
</dbReference>